<keyword evidence="3" id="KW-1185">Reference proteome</keyword>
<evidence type="ECO:0000256" key="1">
    <source>
        <dbReference type="SAM" id="MobiDB-lite"/>
    </source>
</evidence>
<accession>A0A9W8NMP1</accession>
<feature type="region of interest" description="Disordered" evidence="1">
    <location>
        <begin position="1"/>
        <end position="65"/>
    </location>
</feature>
<organism evidence="2 3">
    <name type="scientific">Xylaria arbuscula</name>
    <dbReference type="NCBI Taxonomy" id="114810"/>
    <lineage>
        <taxon>Eukaryota</taxon>
        <taxon>Fungi</taxon>
        <taxon>Dikarya</taxon>
        <taxon>Ascomycota</taxon>
        <taxon>Pezizomycotina</taxon>
        <taxon>Sordariomycetes</taxon>
        <taxon>Xylariomycetidae</taxon>
        <taxon>Xylariales</taxon>
        <taxon>Xylariaceae</taxon>
        <taxon>Xylaria</taxon>
    </lineage>
</organism>
<dbReference type="AlphaFoldDB" id="A0A9W8NMP1"/>
<feature type="compositionally biased region" description="Low complexity" evidence="1">
    <location>
        <begin position="18"/>
        <end position="31"/>
    </location>
</feature>
<evidence type="ECO:0000313" key="2">
    <source>
        <dbReference type="EMBL" id="KAJ3579227.1"/>
    </source>
</evidence>
<name>A0A9W8NMP1_9PEZI</name>
<feature type="region of interest" description="Disordered" evidence="1">
    <location>
        <begin position="175"/>
        <end position="203"/>
    </location>
</feature>
<sequence length="203" mass="22914">MGGTHSNSGRQSKPTDHSGASRQSAQARSQGYQHQDDGPAEEYNRRTRVKQLREHQRYAQESDAHAVVLYGQEDYQEDLSDASSYENVTSVSEATSDRRRENQRRGDVTLHKHPPYPYQTLQKRLTPGPSHPSHPFGASVASGATGPPQFGSYALKTDPNDMNRTWEEREANLRARHLHGREQRTPGYYANKPEPAQAHLRRG</sequence>
<feature type="compositionally biased region" description="Basic and acidic residues" evidence="1">
    <location>
        <begin position="34"/>
        <end position="64"/>
    </location>
</feature>
<dbReference type="Proteomes" id="UP001148614">
    <property type="component" value="Unassembled WGS sequence"/>
</dbReference>
<proteinExistence type="predicted"/>
<comment type="caution">
    <text evidence="2">The sequence shown here is derived from an EMBL/GenBank/DDBJ whole genome shotgun (WGS) entry which is preliminary data.</text>
</comment>
<dbReference type="EMBL" id="JANPWZ010000118">
    <property type="protein sequence ID" value="KAJ3579227.1"/>
    <property type="molecule type" value="Genomic_DNA"/>
</dbReference>
<feature type="compositionally biased region" description="Polar residues" evidence="1">
    <location>
        <begin position="81"/>
        <end position="94"/>
    </location>
</feature>
<feature type="region of interest" description="Disordered" evidence="1">
    <location>
        <begin position="78"/>
        <end position="161"/>
    </location>
</feature>
<protein>
    <submittedName>
        <fullName evidence="2">Uncharacterized protein</fullName>
    </submittedName>
</protein>
<reference evidence="2" key="1">
    <citation type="submission" date="2022-07" db="EMBL/GenBank/DDBJ databases">
        <title>Genome Sequence of Xylaria arbuscula.</title>
        <authorList>
            <person name="Buettner E."/>
        </authorList>
    </citation>
    <scope>NUCLEOTIDE SEQUENCE</scope>
    <source>
        <strain evidence="2">VT107</strain>
    </source>
</reference>
<feature type="compositionally biased region" description="Polar residues" evidence="1">
    <location>
        <begin position="1"/>
        <end position="12"/>
    </location>
</feature>
<gene>
    <name evidence="2" type="ORF">NPX13_g1336</name>
</gene>
<evidence type="ECO:0000313" key="3">
    <source>
        <dbReference type="Proteomes" id="UP001148614"/>
    </source>
</evidence>
<feature type="compositionally biased region" description="Basic and acidic residues" evidence="1">
    <location>
        <begin position="95"/>
        <end position="110"/>
    </location>
</feature>